<dbReference type="GO" id="GO:0016032">
    <property type="term" value="P:viral process"/>
    <property type="evidence" value="ECO:0007669"/>
    <property type="project" value="InterPro"/>
</dbReference>
<evidence type="ECO:0000313" key="2">
    <source>
        <dbReference type="Proteomes" id="UP000124452"/>
    </source>
</evidence>
<dbReference type="OrthoDB" id="7039at10239"/>
<dbReference type="InterPro" id="IPR004339">
    <property type="entry name" value="UL49"/>
</dbReference>
<proteinExistence type="predicted"/>
<dbReference type="GeneID" id="23104203"/>
<dbReference type="GO" id="GO:0019033">
    <property type="term" value="C:viral tegument"/>
    <property type="evidence" value="ECO:0007669"/>
    <property type="project" value="InterPro"/>
</dbReference>
<reference evidence="1 2" key="1">
    <citation type="journal article" date="2015" name="Genome Announc.">
        <title>Genome sequences of equid herpesviruses 2 and 5.</title>
        <authorList>
            <person name="Wilkie G.S."/>
            <person name="Kerr K."/>
            <person name="Stewart J.P."/>
            <person name="Studdert M.J."/>
            <person name="Davison A.J."/>
        </authorList>
    </citation>
    <scope>NUCLEOTIDE SEQUENCE [LARGE SCALE GENOMIC DNA]</scope>
    <source>
        <strain evidence="1">2-141/67</strain>
    </source>
</reference>
<accession>A0A0B4Q6S9</accession>
<protein>
    <submittedName>
        <fullName evidence="1">Protein UL49</fullName>
    </submittedName>
</protein>
<sequence length="485" mass="52147">MDQVRFREIRHSLGYGGGGGDRRAGGDEADGLMASLCEDLRIGAGDCALFVLYGVKYWGVPGSCPDWVGRLVRCERLSDFATYLLACRRAGGCRFTGERRDDEPPPGPPPPLPSLQESVAALQRLFLAFALVIFRRMRVDGEAAGEAVARMARDVHWNLMLTQGPDKATVTFLNAAGLSSYSLPLVRCDDNMLNSLVKMKRKSRNYFQNDTPLAVPAPRLRLGPECMFLRGDHGDPGAAPRSSSFSSSAHDESFLKALGAMGGTVPCGNPFNAMMKALAFQSMISSRYVVLPNTGDIKSFAAHDLYSKILGYNILCPFLSLPVHRGSSAAAAAAAAAAGEGRGAGARFAVVCAECGYCLNLGKGKFKKASFNPTHIFYCRDQKEKYFTICASTGRIYCSFCGSCYIKTYPLKFTVGNCQYIRAVGAGNCAIAVSDSSTELDLVLPCLGDGCGQVLLRRVVVADLFHATEAGSSRLYCPKCLKPAS</sequence>
<dbReference type="EMBL" id="KM924295">
    <property type="protein sequence ID" value="AIU39591.1"/>
    <property type="molecule type" value="Genomic_DNA"/>
</dbReference>
<name>A0A0B4Q6S9_9GAMA</name>
<organism evidence="1 2">
    <name type="scientific">Equid gammaherpesvirus 5</name>
    <dbReference type="NCBI Taxonomy" id="10371"/>
    <lineage>
        <taxon>Viruses</taxon>
        <taxon>Duplodnaviria</taxon>
        <taxon>Heunggongvirae</taxon>
        <taxon>Peploviricota</taxon>
        <taxon>Herviviricetes</taxon>
        <taxon>Herpesvirales</taxon>
        <taxon>Orthoherpesviridae</taxon>
        <taxon>Gammaherpesvirinae</taxon>
        <taxon>Percavirus</taxon>
        <taxon>Percavirus equidgamma5</taxon>
    </lineage>
</organism>
<dbReference type="Proteomes" id="UP000124452">
    <property type="component" value="Segment"/>
</dbReference>
<keyword evidence="2" id="KW-1185">Reference proteome</keyword>
<dbReference type="Pfam" id="PF03117">
    <property type="entry name" value="Herpes_UL49_1"/>
    <property type="match status" value="1"/>
</dbReference>
<gene>
    <name evidence="1" type="primary">ORF66</name>
</gene>
<dbReference type="KEGG" id="vg:23104203"/>
<evidence type="ECO:0000313" key="1">
    <source>
        <dbReference type="EMBL" id="AIU39591.1"/>
    </source>
</evidence>
<dbReference type="RefSeq" id="YP_009118456.1">
    <property type="nucleotide sequence ID" value="NC_026421.1"/>
</dbReference>